<dbReference type="RefSeq" id="XP_031550536.1">
    <property type="nucleotide sequence ID" value="XM_031694676.1"/>
</dbReference>
<dbReference type="SUPFAM" id="SSF81321">
    <property type="entry name" value="Family A G protein-coupled receptor-like"/>
    <property type="match status" value="1"/>
</dbReference>
<dbReference type="AlphaFoldDB" id="A0A6P8H507"/>
<sequence>MGSLTNVSNLSNHKSTGLHNEDPLGRAVALVAIETIFALAITTASLLGNALVIYVVRKDSRLRTITNVFIESLAWTDVCMAFLHMPFWVGSIITGRWVAGQTFCPWAAAMQFTFGICSILTMGLIAVNRFFKVVKSNSYAKYFKSRRSAVFYCLLVWMAAALLATPPLYGWGVMRYHDKFALCTLIWDKQHLSYVLTIILGVINGTTVVIFYCYYKIYKTVKSSSTNVAAHLQNNASHATDIKLLKSTFAVVCFFLATWMPVSLVVVYETVGGRPPRFVFASVIFLMFTSSCGNPIIYGILNPQFRRAFLSVFKCRLSFATDEGSTSNIFAQSRATAQTSTLHCEKPPNALAPTSVG</sequence>
<accession>A0A6P8H507</accession>
<feature type="transmembrane region" description="Helical" evidence="10">
    <location>
        <begin position="109"/>
        <end position="128"/>
    </location>
</feature>
<keyword evidence="7 9" id="KW-0675">Receptor</keyword>
<keyword evidence="12" id="KW-1185">Reference proteome</keyword>
<evidence type="ECO:0000256" key="8">
    <source>
        <dbReference type="ARBA" id="ARBA00023224"/>
    </source>
</evidence>
<dbReference type="CDD" id="cd00637">
    <property type="entry name" value="7tm_classA_rhodopsin-like"/>
    <property type="match status" value="1"/>
</dbReference>
<organism evidence="12 13">
    <name type="scientific">Actinia tenebrosa</name>
    <name type="common">Australian red waratah sea anemone</name>
    <dbReference type="NCBI Taxonomy" id="6105"/>
    <lineage>
        <taxon>Eukaryota</taxon>
        <taxon>Metazoa</taxon>
        <taxon>Cnidaria</taxon>
        <taxon>Anthozoa</taxon>
        <taxon>Hexacorallia</taxon>
        <taxon>Actiniaria</taxon>
        <taxon>Actiniidae</taxon>
        <taxon>Actinia</taxon>
    </lineage>
</organism>
<evidence type="ECO:0000256" key="5">
    <source>
        <dbReference type="ARBA" id="ARBA00023040"/>
    </source>
</evidence>
<evidence type="ECO:0000313" key="13">
    <source>
        <dbReference type="RefSeq" id="XP_031550536.1"/>
    </source>
</evidence>
<feature type="transmembrane region" description="Helical" evidence="10">
    <location>
        <begin position="27"/>
        <end position="56"/>
    </location>
</feature>
<reference evidence="13 14" key="1">
    <citation type="submission" date="2025-04" db="UniProtKB">
        <authorList>
            <consortium name="RefSeq"/>
        </authorList>
    </citation>
    <scope>IDENTIFICATION</scope>
    <source>
        <tissue evidence="13 14">Tentacle</tissue>
    </source>
</reference>
<evidence type="ECO:0000256" key="10">
    <source>
        <dbReference type="SAM" id="Phobius"/>
    </source>
</evidence>
<dbReference type="GO" id="GO:0016020">
    <property type="term" value="C:membrane"/>
    <property type="evidence" value="ECO:0007669"/>
    <property type="project" value="UniProtKB-SubCell"/>
</dbReference>
<dbReference type="Pfam" id="PF00001">
    <property type="entry name" value="7tm_1"/>
    <property type="match status" value="1"/>
</dbReference>
<dbReference type="SMART" id="SM01381">
    <property type="entry name" value="7TM_GPCR_Srsx"/>
    <property type="match status" value="1"/>
</dbReference>
<feature type="transmembrane region" description="Helical" evidence="10">
    <location>
        <begin position="249"/>
        <end position="268"/>
    </location>
</feature>
<keyword evidence="3 9" id="KW-0812">Transmembrane</keyword>
<dbReference type="InterPro" id="IPR050125">
    <property type="entry name" value="GPCR_opsins"/>
</dbReference>
<dbReference type="PANTHER" id="PTHR24240">
    <property type="entry name" value="OPSIN"/>
    <property type="match status" value="1"/>
</dbReference>
<evidence type="ECO:0000256" key="6">
    <source>
        <dbReference type="ARBA" id="ARBA00023136"/>
    </source>
</evidence>
<dbReference type="Proteomes" id="UP000515163">
    <property type="component" value="Unplaced"/>
</dbReference>
<feature type="transmembrane region" description="Helical" evidence="10">
    <location>
        <begin position="192"/>
        <end position="215"/>
    </location>
</feature>
<dbReference type="PROSITE" id="PS00237">
    <property type="entry name" value="G_PROTEIN_RECEP_F1_1"/>
    <property type="match status" value="1"/>
</dbReference>
<dbReference type="InterPro" id="IPR000276">
    <property type="entry name" value="GPCR_Rhodpsn"/>
</dbReference>
<feature type="transmembrane region" description="Helical" evidence="10">
    <location>
        <begin position="280"/>
        <end position="301"/>
    </location>
</feature>
<evidence type="ECO:0000256" key="9">
    <source>
        <dbReference type="RuleBase" id="RU000688"/>
    </source>
</evidence>
<proteinExistence type="inferred from homology"/>
<evidence type="ECO:0000313" key="12">
    <source>
        <dbReference type="Proteomes" id="UP000515163"/>
    </source>
</evidence>
<dbReference type="GeneID" id="116287963"/>
<evidence type="ECO:0000313" key="14">
    <source>
        <dbReference type="RefSeq" id="XP_031550537.1"/>
    </source>
</evidence>
<dbReference type="PRINTS" id="PR00237">
    <property type="entry name" value="GPCRRHODOPSN"/>
</dbReference>
<comment type="similarity">
    <text evidence="2 9">Belongs to the G-protein coupled receptor 1 family.</text>
</comment>
<evidence type="ECO:0000256" key="7">
    <source>
        <dbReference type="ARBA" id="ARBA00023170"/>
    </source>
</evidence>
<keyword evidence="5 9" id="KW-0297">G-protein coupled receptor</keyword>
<dbReference type="OrthoDB" id="5963433at2759"/>
<dbReference type="PRINTS" id="PR01012">
    <property type="entry name" value="NRPEPTIDEYR"/>
</dbReference>
<dbReference type="InterPro" id="IPR000611">
    <property type="entry name" value="NPY_rcpt"/>
</dbReference>
<feature type="transmembrane region" description="Helical" evidence="10">
    <location>
        <begin position="68"/>
        <end position="89"/>
    </location>
</feature>
<dbReference type="GO" id="GO:0004983">
    <property type="term" value="F:neuropeptide Y receptor activity"/>
    <property type="evidence" value="ECO:0007669"/>
    <property type="project" value="InterPro"/>
</dbReference>
<dbReference type="InterPro" id="IPR017452">
    <property type="entry name" value="GPCR_Rhodpsn_7TM"/>
</dbReference>
<evidence type="ECO:0000256" key="4">
    <source>
        <dbReference type="ARBA" id="ARBA00022989"/>
    </source>
</evidence>
<evidence type="ECO:0000256" key="1">
    <source>
        <dbReference type="ARBA" id="ARBA00004141"/>
    </source>
</evidence>
<keyword evidence="4 10" id="KW-1133">Transmembrane helix</keyword>
<keyword evidence="8 9" id="KW-0807">Transducer</keyword>
<dbReference type="PROSITE" id="PS50262">
    <property type="entry name" value="G_PROTEIN_RECEP_F1_2"/>
    <property type="match status" value="1"/>
</dbReference>
<name>A0A6P8H507_ACTTE</name>
<dbReference type="Gene3D" id="1.20.1070.10">
    <property type="entry name" value="Rhodopsin 7-helix transmembrane proteins"/>
    <property type="match status" value="1"/>
</dbReference>
<gene>
    <name evidence="13 14" type="primary">LOC116287963</name>
</gene>
<dbReference type="RefSeq" id="XP_031550537.1">
    <property type="nucleotide sequence ID" value="XM_031694677.1"/>
</dbReference>
<evidence type="ECO:0000259" key="11">
    <source>
        <dbReference type="PROSITE" id="PS50262"/>
    </source>
</evidence>
<evidence type="ECO:0000256" key="2">
    <source>
        <dbReference type="ARBA" id="ARBA00010663"/>
    </source>
</evidence>
<feature type="transmembrane region" description="Helical" evidence="10">
    <location>
        <begin position="149"/>
        <end position="172"/>
    </location>
</feature>
<protein>
    <submittedName>
        <fullName evidence="13 14">Muscarinic acetylcholine receptor gar-3-like</fullName>
    </submittedName>
</protein>
<keyword evidence="6 10" id="KW-0472">Membrane</keyword>
<evidence type="ECO:0000256" key="3">
    <source>
        <dbReference type="ARBA" id="ARBA00022692"/>
    </source>
</evidence>
<feature type="domain" description="G-protein coupled receptors family 1 profile" evidence="11">
    <location>
        <begin position="48"/>
        <end position="298"/>
    </location>
</feature>
<comment type="subcellular location">
    <subcellularLocation>
        <location evidence="1">Membrane</location>
        <topology evidence="1">Multi-pass membrane protein</topology>
    </subcellularLocation>
</comment>
<dbReference type="KEGG" id="aten:116287963"/>